<evidence type="ECO:0000313" key="1">
    <source>
        <dbReference type="EMBL" id="OGG59370.1"/>
    </source>
</evidence>
<dbReference type="Proteomes" id="UP000178794">
    <property type="component" value="Unassembled WGS sequence"/>
</dbReference>
<comment type="caution">
    <text evidence="1">The sequence shown here is derived from an EMBL/GenBank/DDBJ whole genome shotgun (WGS) entry which is preliminary data.</text>
</comment>
<evidence type="ECO:0000313" key="2">
    <source>
        <dbReference type="Proteomes" id="UP000178794"/>
    </source>
</evidence>
<name>A0A1F6DDH6_9BACT</name>
<dbReference type="AlphaFoldDB" id="A0A1F6DDH6"/>
<gene>
    <name evidence="1" type="ORF">A3C89_02605</name>
</gene>
<organism evidence="1 2">
    <name type="scientific">Candidatus Kaiserbacteria bacterium RIFCSPHIGHO2_02_FULL_50_50</name>
    <dbReference type="NCBI Taxonomy" id="1798492"/>
    <lineage>
        <taxon>Bacteria</taxon>
        <taxon>Candidatus Kaiseribacteriota</taxon>
    </lineage>
</organism>
<sequence length="73" mass="7922">MTTTAIFNIDAKLKAAAQKKAREQGIPFSSVLTFATRAYVNNTFTVDFVAQEIEASRATKKVSSANARKLLGL</sequence>
<dbReference type="EMBL" id="MFLF01000016">
    <property type="protein sequence ID" value="OGG59370.1"/>
    <property type="molecule type" value="Genomic_DNA"/>
</dbReference>
<proteinExistence type="predicted"/>
<protein>
    <submittedName>
        <fullName evidence="1">Uncharacterized protein</fullName>
    </submittedName>
</protein>
<accession>A0A1F6DDH6</accession>
<dbReference type="STRING" id="1798492.A3C89_02605"/>
<reference evidence="1 2" key="1">
    <citation type="journal article" date="2016" name="Nat. Commun.">
        <title>Thousands of microbial genomes shed light on interconnected biogeochemical processes in an aquifer system.</title>
        <authorList>
            <person name="Anantharaman K."/>
            <person name="Brown C.T."/>
            <person name="Hug L.A."/>
            <person name="Sharon I."/>
            <person name="Castelle C.J."/>
            <person name="Probst A.J."/>
            <person name="Thomas B.C."/>
            <person name="Singh A."/>
            <person name="Wilkins M.J."/>
            <person name="Karaoz U."/>
            <person name="Brodie E.L."/>
            <person name="Williams K.H."/>
            <person name="Hubbard S.S."/>
            <person name="Banfield J.F."/>
        </authorList>
    </citation>
    <scope>NUCLEOTIDE SEQUENCE [LARGE SCALE GENOMIC DNA]</scope>
</reference>